<dbReference type="PANTHER" id="PTHR28020">
    <property type="entry name" value="YAP1-BINDING PROTEIN 1-RELATED"/>
    <property type="match status" value="1"/>
</dbReference>
<sequence>MAEEESQLIKALPPESDYITYLTIVEYNLISDNLPILHKVLQDETLTTNIGWDLVHLLVPFLPESEQCLEDIARLGNPREVILKVTESLRLIEYESPDDESLDEPSQTLAGALDSRVRAESSTYPIKTASTADGEKRPGSSQMVELPPALPLAVSQFLALLSMLAILHPRIKTKYPSRFLSTTLQAILASFANSSMHREEMLLAIIKTVKTITGIRRPLLPTRRSSGMMSAVRSISNQHAADPEGNTGDHVSPEEGATKAKLLQSFVTHITEDYLLNLPPHAEDVPDPSKTFAERFQREEKLSRRTDAIGQIVMLARDLELTDDALLAAAVVVEKLPPVGDQDEAEPPASADEIPLSRVGAVLLYTAMQASAILYDTSSKSTSTAASDEEFTIFPDHQSLLKHCLSSPAHGSGTLGTEPEALLDAILALGLICLGRDSMGEPASDEQFNEYLQVTALLSSNSPSPNLRGHAHYLTTTVLRSQPDDDARLSFIRDTLEHCPFENLKVSAVGWIKGETIEANPPASTPGHLHQAPELEAKSVFATLFALESLAPYLFPSLHVDLISVPAAEAWQIFQLNLSFYLTSLNFLYLLLCAKHLHHSLSIAELWKNNDVAGSFLQPLRDAAKRFGKALDDGGELTDERTPGVIAELMLLDETIERVTNAVRFLNET</sequence>
<dbReference type="EMBL" id="JAUJLE010000314">
    <property type="protein sequence ID" value="KAK0961303.1"/>
    <property type="molecule type" value="Genomic_DNA"/>
</dbReference>
<accession>A0AAN6K405</accession>
<dbReference type="Proteomes" id="UP001175353">
    <property type="component" value="Unassembled WGS sequence"/>
</dbReference>
<evidence type="ECO:0000313" key="3">
    <source>
        <dbReference type="Proteomes" id="UP001175353"/>
    </source>
</evidence>
<feature type="region of interest" description="Disordered" evidence="1">
    <location>
        <begin position="236"/>
        <end position="255"/>
    </location>
</feature>
<dbReference type="PANTHER" id="PTHR28020:SF1">
    <property type="entry name" value="YAP1-BINDING PROTEIN 1-RELATED"/>
    <property type="match status" value="1"/>
</dbReference>
<feature type="compositionally biased region" description="Polar residues" evidence="1">
    <location>
        <begin position="120"/>
        <end position="131"/>
    </location>
</feature>
<dbReference type="InterPro" id="IPR040347">
    <property type="entry name" value="YBP1/2"/>
</dbReference>
<dbReference type="AlphaFoldDB" id="A0AAN6K405"/>
<evidence type="ECO:0000313" key="2">
    <source>
        <dbReference type="EMBL" id="KAK0961303.1"/>
    </source>
</evidence>
<dbReference type="GO" id="GO:0005737">
    <property type="term" value="C:cytoplasm"/>
    <property type="evidence" value="ECO:0007669"/>
    <property type="project" value="TreeGrafter"/>
</dbReference>
<dbReference type="Pfam" id="PF08568">
    <property type="entry name" value="Kinetochor_Ybp2"/>
    <property type="match status" value="1"/>
</dbReference>
<feature type="region of interest" description="Disordered" evidence="1">
    <location>
        <begin position="114"/>
        <end position="143"/>
    </location>
</feature>
<proteinExistence type="predicted"/>
<evidence type="ECO:0000256" key="1">
    <source>
        <dbReference type="SAM" id="MobiDB-lite"/>
    </source>
</evidence>
<organism evidence="2 3">
    <name type="scientific">Friedmanniomyces endolithicus</name>
    <dbReference type="NCBI Taxonomy" id="329885"/>
    <lineage>
        <taxon>Eukaryota</taxon>
        <taxon>Fungi</taxon>
        <taxon>Dikarya</taxon>
        <taxon>Ascomycota</taxon>
        <taxon>Pezizomycotina</taxon>
        <taxon>Dothideomycetes</taxon>
        <taxon>Dothideomycetidae</taxon>
        <taxon>Mycosphaerellales</taxon>
        <taxon>Teratosphaeriaceae</taxon>
        <taxon>Friedmanniomyces</taxon>
    </lineage>
</organism>
<gene>
    <name evidence="2" type="primary">YBP1_3</name>
    <name evidence="2" type="ORF">LTR91_019969</name>
</gene>
<comment type="caution">
    <text evidence="2">The sequence shown here is derived from an EMBL/GenBank/DDBJ whole genome shotgun (WGS) entry which is preliminary data.</text>
</comment>
<reference evidence="2" key="1">
    <citation type="submission" date="2023-06" db="EMBL/GenBank/DDBJ databases">
        <title>Black Yeasts Isolated from many extreme environments.</title>
        <authorList>
            <person name="Coleine C."/>
            <person name="Stajich J.E."/>
            <person name="Selbmann L."/>
        </authorList>
    </citation>
    <scope>NUCLEOTIDE SEQUENCE</scope>
    <source>
        <strain evidence="2">CCFEE 5200</strain>
    </source>
</reference>
<dbReference type="InterPro" id="IPR013877">
    <property type="entry name" value="YAP-bd/ALF4/Glomulin"/>
</dbReference>
<name>A0AAN6K405_9PEZI</name>
<dbReference type="GO" id="GO:0034599">
    <property type="term" value="P:cellular response to oxidative stress"/>
    <property type="evidence" value="ECO:0007669"/>
    <property type="project" value="InterPro"/>
</dbReference>
<keyword evidence="3" id="KW-1185">Reference proteome</keyword>
<protein>
    <submittedName>
        <fullName evidence="2">YAP1-binding protein 1</fullName>
    </submittedName>
</protein>